<dbReference type="InterPro" id="IPR021955">
    <property type="entry name" value="DUF3572"/>
</dbReference>
<keyword evidence="2" id="KW-1185">Reference proteome</keyword>
<organism evidence="1 2">
    <name type="scientific">Alsobacter soli</name>
    <dbReference type="NCBI Taxonomy" id="2109933"/>
    <lineage>
        <taxon>Bacteria</taxon>
        <taxon>Pseudomonadati</taxon>
        <taxon>Pseudomonadota</taxon>
        <taxon>Alphaproteobacteria</taxon>
        <taxon>Hyphomicrobiales</taxon>
        <taxon>Alsobacteraceae</taxon>
        <taxon>Alsobacter</taxon>
    </lineage>
</organism>
<evidence type="ECO:0000313" key="2">
    <source>
        <dbReference type="Proteomes" id="UP000239772"/>
    </source>
</evidence>
<name>A0A2T1HN26_9HYPH</name>
<comment type="caution">
    <text evidence="1">The sequence shown here is derived from an EMBL/GenBank/DDBJ whole genome shotgun (WGS) entry which is preliminary data.</text>
</comment>
<dbReference type="AlphaFoldDB" id="A0A2T1HN26"/>
<evidence type="ECO:0000313" key="1">
    <source>
        <dbReference type="EMBL" id="PSC03027.1"/>
    </source>
</evidence>
<dbReference type="EMBL" id="PVZS01000033">
    <property type="protein sequence ID" value="PSC03027.1"/>
    <property type="molecule type" value="Genomic_DNA"/>
</dbReference>
<gene>
    <name evidence="1" type="ORF">SLNSH_21215</name>
</gene>
<sequence length="109" mass="11607">MKHKPGLTRAARPGRMDRESAERIAIEALGFLASDPERLDRFMALTGLTPDTLRGAAGEPGFLLAVLDHLVSDESLLLTFSANAGQQPEQVLAARDVLAGPNAMGLREG</sequence>
<dbReference type="Proteomes" id="UP000239772">
    <property type="component" value="Unassembled WGS sequence"/>
</dbReference>
<dbReference type="Pfam" id="PF12096">
    <property type="entry name" value="DUF3572"/>
    <property type="match status" value="1"/>
</dbReference>
<dbReference type="OrthoDB" id="7356934at2"/>
<protein>
    <submittedName>
        <fullName evidence="1">DUF3572 domain-containing protein</fullName>
    </submittedName>
</protein>
<proteinExistence type="predicted"/>
<accession>A0A2T1HN26</accession>
<reference evidence="2" key="1">
    <citation type="submission" date="2018-03" db="EMBL/GenBank/DDBJ databases">
        <authorList>
            <person name="Sun L."/>
            <person name="Liu H."/>
            <person name="Chen W."/>
            <person name="Huang K."/>
            <person name="Liu W."/>
            <person name="Gao X."/>
        </authorList>
    </citation>
    <scope>NUCLEOTIDE SEQUENCE [LARGE SCALE GENOMIC DNA]</scope>
    <source>
        <strain evidence="2">SH9</strain>
    </source>
</reference>